<protein>
    <submittedName>
        <fullName evidence="1">Uncharacterized protein</fullName>
    </submittedName>
</protein>
<name>A0ACB6QXL4_9PLEO</name>
<dbReference type="EMBL" id="MU003507">
    <property type="protein sequence ID" value="KAF2470827.1"/>
    <property type="molecule type" value="Genomic_DNA"/>
</dbReference>
<evidence type="ECO:0000313" key="2">
    <source>
        <dbReference type="Proteomes" id="UP000799755"/>
    </source>
</evidence>
<evidence type="ECO:0000313" key="1">
    <source>
        <dbReference type="EMBL" id="KAF2470827.1"/>
    </source>
</evidence>
<organism evidence="1 2">
    <name type="scientific">Lindgomyces ingoldianus</name>
    <dbReference type="NCBI Taxonomy" id="673940"/>
    <lineage>
        <taxon>Eukaryota</taxon>
        <taxon>Fungi</taxon>
        <taxon>Dikarya</taxon>
        <taxon>Ascomycota</taxon>
        <taxon>Pezizomycotina</taxon>
        <taxon>Dothideomycetes</taxon>
        <taxon>Pleosporomycetidae</taxon>
        <taxon>Pleosporales</taxon>
        <taxon>Lindgomycetaceae</taxon>
        <taxon>Lindgomyces</taxon>
    </lineage>
</organism>
<comment type="caution">
    <text evidence="1">The sequence shown here is derived from an EMBL/GenBank/DDBJ whole genome shotgun (WGS) entry which is preliminary data.</text>
</comment>
<keyword evidence="2" id="KW-1185">Reference proteome</keyword>
<dbReference type="Proteomes" id="UP000799755">
    <property type="component" value="Unassembled WGS sequence"/>
</dbReference>
<gene>
    <name evidence="1" type="ORF">BDR25DRAFT_303789</name>
</gene>
<reference evidence="1" key="1">
    <citation type="journal article" date="2020" name="Stud. Mycol.">
        <title>101 Dothideomycetes genomes: a test case for predicting lifestyles and emergence of pathogens.</title>
        <authorList>
            <person name="Haridas S."/>
            <person name="Albert R."/>
            <person name="Binder M."/>
            <person name="Bloem J."/>
            <person name="Labutti K."/>
            <person name="Salamov A."/>
            <person name="Andreopoulos B."/>
            <person name="Baker S."/>
            <person name="Barry K."/>
            <person name="Bills G."/>
            <person name="Bluhm B."/>
            <person name="Cannon C."/>
            <person name="Castanera R."/>
            <person name="Culley D."/>
            <person name="Daum C."/>
            <person name="Ezra D."/>
            <person name="Gonzalez J."/>
            <person name="Henrissat B."/>
            <person name="Kuo A."/>
            <person name="Liang C."/>
            <person name="Lipzen A."/>
            <person name="Lutzoni F."/>
            <person name="Magnuson J."/>
            <person name="Mondo S."/>
            <person name="Nolan M."/>
            <person name="Ohm R."/>
            <person name="Pangilinan J."/>
            <person name="Park H.-J."/>
            <person name="Ramirez L."/>
            <person name="Alfaro M."/>
            <person name="Sun H."/>
            <person name="Tritt A."/>
            <person name="Yoshinaga Y."/>
            <person name="Zwiers L.-H."/>
            <person name="Turgeon B."/>
            <person name="Goodwin S."/>
            <person name="Spatafora J."/>
            <person name="Crous P."/>
            <person name="Grigoriev I."/>
        </authorList>
    </citation>
    <scope>NUCLEOTIDE SEQUENCE</scope>
    <source>
        <strain evidence="1">ATCC 200398</strain>
    </source>
</reference>
<accession>A0ACB6QXL4</accession>
<proteinExistence type="predicted"/>
<sequence length="136" mass="12633">MRALLPLALCVLTAAYGLQDDSSPSTPTESVAPILTFDTKSGVYVLPSTVVTTPTESAGSSSAVVTGAPAASASSSSSPSASGGAGGTNGVTLPASGSGSPSPSSTVGTGAGSGMGVHEGLIGAVVGAVGLAQVVL</sequence>